<dbReference type="AlphaFoldDB" id="A0A4Q9L9N4"/>
<accession>A0A4Q9L9N4</accession>
<organism evidence="1 2">
    <name type="scientific">Hamiltosporidium tvaerminnensis</name>
    <dbReference type="NCBI Taxonomy" id="1176355"/>
    <lineage>
        <taxon>Eukaryota</taxon>
        <taxon>Fungi</taxon>
        <taxon>Fungi incertae sedis</taxon>
        <taxon>Microsporidia</taxon>
        <taxon>Dubosqiidae</taxon>
        <taxon>Hamiltosporidium</taxon>
    </lineage>
</organism>
<evidence type="ECO:0000313" key="1">
    <source>
        <dbReference type="EMBL" id="TBU03995.1"/>
    </source>
</evidence>
<protein>
    <submittedName>
        <fullName evidence="1">Uncharacterized protein</fullName>
    </submittedName>
</protein>
<comment type="caution">
    <text evidence="1">The sequence shown here is derived from an EMBL/GenBank/DDBJ whole genome shotgun (WGS) entry which is preliminary data.</text>
</comment>
<dbReference type="Proteomes" id="UP000292362">
    <property type="component" value="Unassembled WGS sequence"/>
</dbReference>
<sequence length="55" mass="6899">MNELNFFLKTILNSYFFKKHFVEIFRYNDNNNLHFIFKFNDSIQLLLKKESSYKR</sequence>
<dbReference type="EMBL" id="PITJ01000199">
    <property type="protein sequence ID" value="TBU03995.1"/>
    <property type="molecule type" value="Genomic_DNA"/>
</dbReference>
<reference evidence="1 2" key="1">
    <citation type="submission" date="2017-12" db="EMBL/GenBank/DDBJ databases">
        <authorList>
            <person name="Pombert J.-F."/>
            <person name="Haag K.L."/>
            <person name="Ebert D."/>
        </authorList>
    </citation>
    <scope>NUCLEOTIDE SEQUENCE [LARGE SCALE GENOMIC DNA]</scope>
    <source>
        <strain evidence="1">FI-OER-3-3</strain>
    </source>
</reference>
<evidence type="ECO:0000313" key="2">
    <source>
        <dbReference type="Proteomes" id="UP000292362"/>
    </source>
</evidence>
<dbReference type="VEuPathDB" id="MicrosporidiaDB:CWI37_0199p0010"/>
<proteinExistence type="predicted"/>
<name>A0A4Q9L9N4_9MICR</name>
<gene>
    <name evidence="1" type="ORF">CWI37_0199p0010</name>
</gene>